<accession>A0A2S9QNK4</accession>
<dbReference type="RefSeq" id="WP_105805624.1">
    <property type="nucleotide sequence ID" value="NZ_MWZD01000017.1"/>
</dbReference>
<dbReference type="InterPro" id="IPR000515">
    <property type="entry name" value="MetI-like"/>
</dbReference>
<keyword evidence="3" id="KW-1003">Cell membrane</keyword>
<dbReference type="OrthoDB" id="3173654at2"/>
<sequence length="258" mass="28122">MKRTLTALAFALALPVLLVALWWLASEGTTSVFVPKPVPMVTQLFETWIGERLLPDVLPSLARFAIGTALAILLGIAVGIIVGLNRGLRAFTEPVFEFFRALPPPVLIPVFALVIGIGDDMRVAVIAVGAIWPVLLNTIEGVRAVDAVQTETSHSYGIRGIRRVRYQILPAATPQIMAGVRQTLPIGIILMVISEMRFSSSGLGFSIVQFQRSFAVPQMWAGILVLGLIGFAVSMVFKAVERRILRWYSGQKELDNAS</sequence>
<feature type="transmembrane region" description="Helical" evidence="7">
    <location>
        <begin position="184"/>
        <end position="207"/>
    </location>
</feature>
<dbReference type="InterPro" id="IPR035906">
    <property type="entry name" value="MetI-like_sf"/>
</dbReference>
<evidence type="ECO:0000313" key="10">
    <source>
        <dbReference type="Proteomes" id="UP000238650"/>
    </source>
</evidence>
<feature type="transmembrane region" description="Helical" evidence="7">
    <location>
        <begin position="61"/>
        <end position="84"/>
    </location>
</feature>
<reference evidence="9 10" key="1">
    <citation type="journal article" date="2017" name="New Microbes New Infect">
        <title>Genome sequence of 'Leucobacter massiliensis' sp. nov. isolated from human pharynx after travel to the 2014 Hajj.</title>
        <authorList>
            <person name="Leangapichart T."/>
            <person name="Gautret P."/>
            <person name="Nguyen T.T."/>
            <person name="Armstrong N."/>
            <person name="Rolain J.M."/>
        </authorList>
    </citation>
    <scope>NUCLEOTIDE SEQUENCE [LARGE SCALE GENOMIC DNA]</scope>
    <source>
        <strain evidence="9 10">122RC15</strain>
    </source>
</reference>
<dbReference type="PROSITE" id="PS50928">
    <property type="entry name" value="ABC_TM1"/>
    <property type="match status" value="1"/>
</dbReference>
<evidence type="ECO:0000256" key="1">
    <source>
        <dbReference type="ARBA" id="ARBA00004651"/>
    </source>
</evidence>
<evidence type="ECO:0000256" key="4">
    <source>
        <dbReference type="ARBA" id="ARBA00022692"/>
    </source>
</evidence>
<evidence type="ECO:0000256" key="7">
    <source>
        <dbReference type="RuleBase" id="RU363032"/>
    </source>
</evidence>
<feature type="transmembrane region" description="Helical" evidence="7">
    <location>
        <begin position="219"/>
        <end position="237"/>
    </location>
</feature>
<dbReference type="EMBL" id="MWZD01000017">
    <property type="protein sequence ID" value="PRI11172.1"/>
    <property type="molecule type" value="Genomic_DNA"/>
</dbReference>
<feature type="domain" description="ABC transmembrane type-1" evidence="8">
    <location>
        <begin position="57"/>
        <end position="241"/>
    </location>
</feature>
<protein>
    <submittedName>
        <fullName evidence="9">Nitrate ABC transporter permease</fullName>
    </submittedName>
</protein>
<comment type="similarity">
    <text evidence="7">Belongs to the binding-protein-dependent transport system permease family.</text>
</comment>
<keyword evidence="2 7" id="KW-0813">Transport</keyword>
<evidence type="ECO:0000256" key="2">
    <source>
        <dbReference type="ARBA" id="ARBA00022448"/>
    </source>
</evidence>
<proteinExistence type="inferred from homology"/>
<keyword evidence="6 7" id="KW-0472">Membrane</keyword>
<comment type="subcellular location">
    <subcellularLocation>
        <location evidence="1 7">Cell membrane</location>
        <topology evidence="1 7">Multi-pass membrane protein</topology>
    </subcellularLocation>
</comment>
<dbReference type="AlphaFoldDB" id="A0A2S9QNK4"/>
<comment type="caution">
    <text evidence="9">The sequence shown here is derived from an EMBL/GenBank/DDBJ whole genome shotgun (WGS) entry which is preliminary data.</text>
</comment>
<keyword evidence="10" id="KW-1185">Reference proteome</keyword>
<dbReference type="GO" id="GO:0005886">
    <property type="term" value="C:plasma membrane"/>
    <property type="evidence" value="ECO:0007669"/>
    <property type="project" value="UniProtKB-SubCell"/>
</dbReference>
<evidence type="ECO:0000256" key="5">
    <source>
        <dbReference type="ARBA" id="ARBA00022989"/>
    </source>
</evidence>
<dbReference type="PANTHER" id="PTHR30151:SF0">
    <property type="entry name" value="ABC TRANSPORTER PERMEASE PROTEIN MJ0413-RELATED"/>
    <property type="match status" value="1"/>
</dbReference>
<dbReference type="Pfam" id="PF00528">
    <property type="entry name" value="BPD_transp_1"/>
    <property type="match status" value="1"/>
</dbReference>
<keyword evidence="4 7" id="KW-0812">Transmembrane</keyword>
<dbReference type="Proteomes" id="UP000238650">
    <property type="component" value="Unassembled WGS sequence"/>
</dbReference>
<dbReference type="CDD" id="cd06261">
    <property type="entry name" value="TM_PBP2"/>
    <property type="match status" value="1"/>
</dbReference>
<dbReference type="Gene3D" id="1.10.3720.10">
    <property type="entry name" value="MetI-like"/>
    <property type="match status" value="1"/>
</dbReference>
<organism evidence="9 10">
    <name type="scientific">Leucobacter massiliensis</name>
    <dbReference type="NCBI Taxonomy" id="1686285"/>
    <lineage>
        <taxon>Bacteria</taxon>
        <taxon>Bacillati</taxon>
        <taxon>Actinomycetota</taxon>
        <taxon>Actinomycetes</taxon>
        <taxon>Micrococcales</taxon>
        <taxon>Microbacteriaceae</taxon>
        <taxon>Leucobacter</taxon>
    </lineage>
</organism>
<evidence type="ECO:0000256" key="6">
    <source>
        <dbReference type="ARBA" id="ARBA00023136"/>
    </source>
</evidence>
<name>A0A2S9QNK4_9MICO</name>
<gene>
    <name evidence="9" type="ORF">B4915_09980</name>
</gene>
<dbReference type="PANTHER" id="PTHR30151">
    <property type="entry name" value="ALKANE SULFONATE ABC TRANSPORTER-RELATED, MEMBRANE SUBUNIT"/>
    <property type="match status" value="1"/>
</dbReference>
<evidence type="ECO:0000256" key="3">
    <source>
        <dbReference type="ARBA" id="ARBA00022475"/>
    </source>
</evidence>
<dbReference type="GO" id="GO:0055085">
    <property type="term" value="P:transmembrane transport"/>
    <property type="evidence" value="ECO:0007669"/>
    <property type="project" value="InterPro"/>
</dbReference>
<keyword evidence="5 7" id="KW-1133">Transmembrane helix</keyword>
<evidence type="ECO:0000313" key="9">
    <source>
        <dbReference type="EMBL" id="PRI11172.1"/>
    </source>
</evidence>
<evidence type="ECO:0000259" key="8">
    <source>
        <dbReference type="PROSITE" id="PS50928"/>
    </source>
</evidence>
<dbReference type="SUPFAM" id="SSF161098">
    <property type="entry name" value="MetI-like"/>
    <property type="match status" value="1"/>
</dbReference>